<dbReference type="GO" id="GO:0005886">
    <property type="term" value="C:plasma membrane"/>
    <property type="evidence" value="ECO:0007669"/>
    <property type="project" value="TreeGrafter"/>
</dbReference>
<dbReference type="AlphaFoldDB" id="A0A8K0IVU2"/>
<name>A0A8K0IVU2_COCNU</name>
<organism evidence="4 5">
    <name type="scientific">Cocos nucifera</name>
    <name type="common">Coconut palm</name>
    <dbReference type="NCBI Taxonomy" id="13894"/>
    <lineage>
        <taxon>Eukaryota</taxon>
        <taxon>Viridiplantae</taxon>
        <taxon>Streptophyta</taxon>
        <taxon>Embryophyta</taxon>
        <taxon>Tracheophyta</taxon>
        <taxon>Spermatophyta</taxon>
        <taxon>Magnoliopsida</taxon>
        <taxon>Liliopsida</taxon>
        <taxon>Arecaceae</taxon>
        <taxon>Arecoideae</taxon>
        <taxon>Cocoseae</taxon>
        <taxon>Attaleinae</taxon>
        <taxon>Cocos</taxon>
    </lineage>
</organism>
<keyword evidence="2" id="KW-0418">Kinase</keyword>
<proteinExistence type="predicted"/>
<dbReference type="OrthoDB" id="70770at2759"/>
<evidence type="ECO:0000259" key="3">
    <source>
        <dbReference type="PROSITE" id="PS51455"/>
    </source>
</evidence>
<protein>
    <recommendedName>
        <fullName evidence="1">1-phosphatidylinositol-4-phosphate 5-kinase</fullName>
        <ecNumber evidence="1">2.7.1.68</ecNumber>
    </recommendedName>
</protein>
<dbReference type="InterPro" id="IPR023610">
    <property type="entry name" value="PInositol-4/5-P-5/4-kinase"/>
</dbReference>
<feature type="domain" description="PIPK" evidence="3">
    <location>
        <begin position="1"/>
        <end position="181"/>
    </location>
</feature>
<dbReference type="InterPro" id="IPR002498">
    <property type="entry name" value="PInositol-4-P-4/5-kinase_core"/>
</dbReference>
<keyword evidence="5" id="KW-1185">Reference proteome</keyword>
<dbReference type="GO" id="GO:0046854">
    <property type="term" value="P:phosphatidylinositol phosphate biosynthetic process"/>
    <property type="evidence" value="ECO:0007669"/>
    <property type="project" value="TreeGrafter"/>
</dbReference>
<dbReference type="PANTHER" id="PTHR23086">
    <property type="entry name" value="PHOSPHATIDYLINOSITOL-4-PHOSPHATE 5-KINASE"/>
    <property type="match status" value="1"/>
</dbReference>
<evidence type="ECO:0000313" key="4">
    <source>
        <dbReference type="EMBL" id="KAG1368438.1"/>
    </source>
</evidence>
<comment type="caution">
    <text evidence="4">The sequence shown here is derived from an EMBL/GenBank/DDBJ whole genome shotgun (WGS) entry which is preliminary data.</text>
</comment>
<evidence type="ECO:0000313" key="5">
    <source>
        <dbReference type="Proteomes" id="UP000797356"/>
    </source>
</evidence>
<gene>
    <name evidence="4" type="ORF">COCNU_14G009060</name>
</gene>
<dbReference type="Gene3D" id="3.30.810.10">
    <property type="entry name" value="2-Layer Sandwich"/>
    <property type="match status" value="1"/>
</dbReference>
<dbReference type="Proteomes" id="UP000797356">
    <property type="component" value="Chromosome 14"/>
</dbReference>
<keyword evidence="2" id="KW-0808">Transferase</keyword>
<dbReference type="InterPro" id="IPR027483">
    <property type="entry name" value="PInositol-4-P-4/5-kinase_C_sf"/>
</dbReference>
<dbReference type="SMART" id="SM00330">
    <property type="entry name" value="PIPKc"/>
    <property type="match status" value="1"/>
</dbReference>
<keyword evidence="2" id="KW-0547">Nucleotide-binding</keyword>
<dbReference type="GO" id="GO:0016308">
    <property type="term" value="F:1-phosphatidylinositol-4-phosphate 5-kinase activity"/>
    <property type="evidence" value="ECO:0007669"/>
    <property type="project" value="UniProtKB-EC"/>
</dbReference>
<dbReference type="EMBL" id="CM017885">
    <property type="protein sequence ID" value="KAG1368438.1"/>
    <property type="molecule type" value="Genomic_DNA"/>
</dbReference>
<reference evidence="4" key="2">
    <citation type="submission" date="2019-07" db="EMBL/GenBank/DDBJ databases">
        <authorList>
            <person name="Yang Y."/>
            <person name="Bocs S."/>
            <person name="Baudouin L."/>
        </authorList>
    </citation>
    <scope>NUCLEOTIDE SEQUENCE</scope>
    <source>
        <tissue evidence="4">Spear leaf of Hainan Tall coconut</tissue>
    </source>
</reference>
<dbReference type="SUPFAM" id="SSF56104">
    <property type="entry name" value="SAICAR synthase-like"/>
    <property type="match status" value="1"/>
</dbReference>
<dbReference type="GO" id="GO:0005524">
    <property type="term" value="F:ATP binding"/>
    <property type="evidence" value="ECO:0007669"/>
    <property type="project" value="UniProtKB-UniRule"/>
</dbReference>
<accession>A0A8K0IVU2</accession>
<reference evidence="4" key="1">
    <citation type="journal article" date="2017" name="Gigascience">
        <title>The genome draft of coconut (Cocos nucifera).</title>
        <authorList>
            <person name="Xiao Y."/>
            <person name="Xu P."/>
            <person name="Fan H."/>
            <person name="Baudouin L."/>
            <person name="Xia W."/>
            <person name="Bocs S."/>
            <person name="Xu J."/>
            <person name="Li Q."/>
            <person name="Guo A."/>
            <person name="Zhou L."/>
            <person name="Li J."/>
            <person name="Wu Y."/>
            <person name="Ma Z."/>
            <person name="Armero A."/>
            <person name="Issali A.E."/>
            <person name="Liu N."/>
            <person name="Peng M."/>
            <person name="Yang Y."/>
        </authorList>
    </citation>
    <scope>NUCLEOTIDE SEQUENCE</scope>
    <source>
        <tissue evidence="4">Spear leaf of Hainan Tall coconut</tissue>
    </source>
</reference>
<dbReference type="PROSITE" id="PS51455">
    <property type="entry name" value="PIPK"/>
    <property type="match status" value="1"/>
</dbReference>
<dbReference type="EC" id="2.7.1.68" evidence="1"/>
<keyword evidence="2" id="KW-0067">ATP-binding</keyword>
<sequence length="181" mass="21479">MLIAEHIGESSSSAEHSRVEAEVFTELMGPEHYRRGIDYLKYDNHNNVVHFVKQVRFIVMGNLFYSEYRILRRFDLKGSSHGRTTDKAEAEIDETTTLKDLDLNFVFRLQRHWFTEFIQQIKQDCDILEAERIMDYSLLVLVRLHFRDDVSASKMDLSPYIASPNYCKRIMWYSFILVLIE</sequence>
<dbReference type="PANTHER" id="PTHR23086:SF114">
    <property type="entry name" value="PHOSPHATIDYLINOSITOL 4-PHOSPHATE 5-KINASE 3"/>
    <property type="match status" value="1"/>
</dbReference>
<evidence type="ECO:0000256" key="2">
    <source>
        <dbReference type="PROSITE-ProRule" id="PRU00781"/>
    </source>
</evidence>
<dbReference type="Pfam" id="PF01504">
    <property type="entry name" value="PIP5K"/>
    <property type="match status" value="1"/>
</dbReference>
<evidence type="ECO:0000256" key="1">
    <source>
        <dbReference type="ARBA" id="ARBA00012172"/>
    </source>
</evidence>